<dbReference type="Pfam" id="PF04366">
    <property type="entry name" value="Ysc84"/>
    <property type="match status" value="1"/>
</dbReference>
<keyword evidence="4" id="KW-1185">Reference proteome</keyword>
<evidence type="ECO:0000313" key="4">
    <source>
        <dbReference type="Proteomes" id="UP000321039"/>
    </source>
</evidence>
<feature type="domain" description="Ysc84 actin-binding" evidence="2">
    <location>
        <begin position="85"/>
        <end position="168"/>
    </location>
</feature>
<sequence length="190" mass="19535">MKNLFKTFVAVLAFTIGGQMAWADSYSDAIKSFKEAGESGKYFDSAYGYALFPTIGKGGIGIGGAHGKGKVYVQGNPVGESSMTQVTVGFQLGGQAYSQIIFFKDQRAFEEFTSGNFEFSAQATAVAITAGVSAEANTGGGAAAGASGGSNNAKTSHGGYRKGMAIFTIAKGGLMYEAALGGQKFSYSPL</sequence>
<dbReference type="EMBL" id="VRZA01000002">
    <property type="protein sequence ID" value="TXS95375.1"/>
    <property type="molecule type" value="Genomic_DNA"/>
</dbReference>
<organism evidence="3 4">
    <name type="scientific">Parahaliea maris</name>
    <dbReference type="NCBI Taxonomy" id="2716870"/>
    <lineage>
        <taxon>Bacteria</taxon>
        <taxon>Pseudomonadati</taxon>
        <taxon>Pseudomonadota</taxon>
        <taxon>Gammaproteobacteria</taxon>
        <taxon>Cellvibrionales</taxon>
        <taxon>Halieaceae</taxon>
        <taxon>Parahaliea</taxon>
    </lineage>
</organism>
<dbReference type="RefSeq" id="WP_148067286.1">
    <property type="nucleotide sequence ID" value="NZ_VRZA01000002.1"/>
</dbReference>
<dbReference type="InterPro" id="IPR007461">
    <property type="entry name" value="Ysc84_actin-binding"/>
</dbReference>
<keyword evidence="1" id="KW-0732">Signal</keyword>
<name>A0A5C9A3C0_9GAMM</name>
<reference evidence="3 4" key="1">
    <citation type="submission" date="2019-08" db="EMBL/GenBank/DDBJ databases">
        <title>Parahaliea maris sp. nov., isolated from the surface seawater.</title>
        <authorList>
            <person name="Liu Y."/>
        </authorList>
    </citation>
    <scope>NUCLEOTIDE SEQUENCE [LARGE SCALE GENOMIC DNA]</scope>
    <source>
        <strain evidence="3 4">HSLHS9</strain>
    </source>
</reference>
<gene>
    <name evidence="3" type="ORF">FV139_05645</name>
</gene>
<evidence type="ECO:0000259" key="2">
    <source>
        <dbReference type="Pfam" id="PF04366"/>
    </source>
</evidence>
<feature type="signal peptide" evidence="1">
    <location>
        <begin position="1"/>
        <end position="21"/>
    </location>
</feature>
<evidence type="ECO:0000256" key="1">
    <source>
        <dbReference type="SAM" id="SignalP"/>
    </source>
</evidence>
<dbReference type="AlphaFoldDB" id="A0A5C9A3C0"/>
<feature type="chain" id="PRO_5023006013" description="Ysc84 actin-binding domain-containing protein" evidence="1">
    <location>
        <begin position="22"/>
        <end position="190"/>
    </location>
</feature>
<protein>
    <recommendedName>
        <fullName evidence="2">Ysc84 actin-binding domain-containing protein</fullName>
    </recommendedName>
</protein>
<evidence type="ECO:0000313" key="3">
    <source>
        <dbReference type="EMBL" id="TXS95375.1"/>
    </source>
</evidence>
<proteinExistence type="predicted"/>
<comment type="caution">
    <text evidence="3">The sequence shown here is derived from an EMBL/GenBank/DDBJ whole genome shotgun (WGS) entry which is preliminary data.</text>
</comment>
<dbReference type="Proteomes" id="UP000321039">
    <property type="component" value="Unassembled WGS sequence"/>
</dbReference>
<accession>A0A5C9A3C0</accession>